<feature type="region of interest" description="Disordered" evidence="1">
    <location>
        <begin position="1"/>
        <end position="34"/>
    </location>
</feature>
<feature type="compositionally biased region" description="Basic and acidic residues" evidence="1">
    <location>
        <begin position="1"/>
        <end position="23"/>
    </location>
</feature>
<proteinExistence type="predicted"/>
<organism evidence="2 3">
    <name type="scientific">Candidatus Olsenella pullistercoris</name>
    <dbReference type="NCBI Taxonomy" id="2838712"/>
    <lineage>
        <taxon>Bacteria</taxon>
        <taxon>Bacillati</taxon>
        <taxon>Actinomycetota</taxon>
        <taxon>Coriobacteriia</taxon>
        <taxon>Coriobacteriales</taxon>
        <taxon>Atopobiaceae</taxon>
        <taxon>Olsenella</taxon>
    </lineage>
</organism>
<accession>A0A9D2EYB6</accession>
<gene>
    <name evidence="2" type="ORF">IAA19_01020</name>
</gene>
<reference evidence="2" key="1">
    <citation type="journal article" date="2021" name="PeerJ">
        <title>Extensive microbial diversity within the chicken gut microbiome revealed by metagenomics and culture.</title>
        <authorList>
            <person name="Gilroy R."/>
            <person name="Ravi A."/>
            <person name="Getino M."/>
            <person name="Pursley I."/>
            <person name="Horton D.L."/>
            <person name="Alikhan N.F."/>
            <person name="Baker D."/>
            <person name="Gharbi K."/>
            <person name="Hall N."/>
            <person name="Watson M."/>
            <person name="Adriaenssens E.M."/>
            <person name="Foster-Nyarko E."/>
            <person name="Jarju S."/>
            <person name="Secka A."/>
            <person name="Antonio M."/>
            <person name="Oren A."/>
            <person name="Chaudhuri R.R."/>
            <person name="La Ragione R."/>
            <person name="Hildebrand F."/>
            <person name="Pallen M.J."/>
        </authorList>
    </citation>
    <scope>NUCLEOTIDE SEQUENCE</scope>
    <source>
        <strain evidence="2">ChiHjej12B11-14209</strain>
    </source>
</reference>
<evidence type="ECO:0000313" key="3">
    <source>
        <dbReference type="Proteomes" id="UP000824062"/>
    </source>
</evidence>
<dbReference type="AlphaFoldDB" id="A0A9D2EYB6"/>
<dbReference type="Proteomes" id="UP000824062">
    <property type="component" value="Unassembled WGS sequence"/>
</dbReference>
<name>A0A9D2EYB6_9ACTN</name>
<evidence type="ECO:0000313" key="2">
    <source>
        <dbReference type="EMBL" id="HIZ45595.1"/>
    </source>
</evidence>
<protein>
    <submittedName>
        <fullName evidence="2">Uncharacterized protein</fullName>
    </submittedName>
</protein>
<comment type="caution">
    <text evidence="2">The sequence shown here is derived from an EMBL/GenBank/DDBJ whole genome shotgun (WGS) entry which is preliminary data.</text>
</comment>
<evidence type="ECO:0000256" key="1">
    <source>
        <dbReference type="SAM" id="MobiDB-lite"/>
    </source>
</evidence>
<dbReference type="EMBL" id="DXBM01000011">
    <property type="protein sequence ID" value="HIZ45595.1"/>
    <property type="molecule type" value="Genomic_DNA"/>
</dbReference>
<reference evidence="2" key="2">
    <citation type="submission" date="2021-04" db="EMBL/GenBank/DDBJ databases">
        <authorList>
            <person name="Gilroy R."/>
        </authorList>
    </citation>
    <scope>NUCLEOTIDE SEQUENCE</scope>
    <source>
        <strain evidence="2">ChiHjej12B11-14209</strain>
    </source>
</reference>
<sequence>MVSFRHGSEVRGRNEVAGAREESGSFNPDARIGRSSVEVSEGASAFSPDKRVEVYHGGAYRDVFISGGGREAHHIPANEVNGLESRDGPCISMDAKDHRKTASCGISKEAREYRKMQRELIEAGDFKAALKMDIDDILFSNKFDDAEKYNAGLHEAADYAERMGLIPDQEGLWDAPTNSQSPN</sequence>